<reference evidence="2" key="1">
    <citation type="submission" date="2021-02" db="EMBL/GenBank/DDBJ databases">
        <authorList>
            <person name="Nowell W R."/>
        </authorList>
    </citation>
    <scope>NUCLEOTIDE SEQUENCE</scope>
</reference>
<dbReference type="EMBL" id="CAJOBJ010124570">
    <property type="protein sequence ID" value="CAF4692971.1"/>
    <property type="molecule type" value="Genomic_DNA"/>
</dbReference>
<organism evidence="2 3">
    <name type="scientific">Rotaria magnacalcarata</name>
    <dbReference type="NCBI Taxonomy" id="392030"/>
    <lineage>
        <taxon>Eukaryota</taxon>
        <taxon>Metazoa</taxon>
        <taxon>Spiralia</taxon>
        <taxon>Gnathifera</taxon>
        <taxon>Rotifera</taxon>
        <taxon>Eurotatoria</taxon>
        <taxon>Bdelloidea</taxon>
        <taxon>Philodinida</taxon>
        <taxon>Philodinidae</taxon>
        <taxon>Rotaria</taxon>
    </lineage>
</organism>
<dbReference type="AlphaFoldDB" id="A0A8S3A6X7"/>
<evidence type="ECO:0000313" key="3">
    <source>
        <dbReference type="Proteomes" id="UP000681720"/>
    </source>
</evidence>
<accession>A0A8S3A6X7</accession>
<proteinExistence type="predicted"/>
<dbReference type="Proteomes" id="UP000681720">
    <property type="component" value="Unassembled WGS sequence"/>
</dbReference>
<feature type="region of interest" description="Disordered" evidence="1">
    <location>
        <begin position="1"/>
        <end position="33"/>
    </location>
</feature>
<feature type="non-terminal residue" evidence="2">
    <location>
        <position position="1"/>
    </location>
</feature>
<sequence length="33" mass="3578">LPPVTKPSDLKYDQADCGKPPSHPNPHSSQHAK</sequence>
<protein>
    <submittedName>
        <fullName evidence="2">Uncharacterized protein</fullName>
    </submittedName>
</protein>
<comment type="caution">
    <text evidence="2">The sequence shown here is derived from an EMBL/GenBank/DDBJ whole genome shotgun (WGS) entry which is preliminary data.</text>
</comment>
<evidence type="ECO:0000313" key="2">
    <source>
        <dbReference type="EMBL" id="CAF4692971.1"/>
    </source>
</evidence>
<name>A0A8S3A6X7_9BILA</name>
<gene>
    <name evidence="2" type="ORF">GIL414_LOCUS42750</name>
</gene>
<evidence type="ECO:0000256" key="1">
    <source>
        <dbReference type="SAM" id="MobiDB-lite"/>
    </source>
</evidence>